<evidence type="ECO:0000256" key="2">
    <source>
        <dbReference type="ARBA" id="ARBA00006219"/>
    </source>
</evidence>
<organism evidence="16 17">
    <name type="scientific">Microbacterium commune</name>
    <dbReference type="NCBI Taxonomy" id="2762219"/>
    <lineage>
        <taxon>Bacteria</taxon>
        <taxon>Bacillati</taxon>
        <taxon>Actinomycetota</taxon>
        <taxon>Actinomycetes</taxon>
        <taxon>Micrococcales</taxon>
        <taxon>Microbacteriaceae</taxon>
        <taxon>Microbacterium</taxon>
    </lineage>
</organism>
<evidence type="ECO:0000256" key="9">
    <source>
        <dbReference type="ARBA" id="ARBA00022777"/>
    </source>
</evidence>
<comment type="similarity">
    <text evidence="2">Belongs to the aminoglycoside phosphotransferase family.</text>
</comment>
<feature type="domain" description="Maltokinase N-terminal cap" evidence="15">
    <location>
        <begin position="12"/>
        <end position="102"/>
    </location>
</feature>
<evidence type="ECO:0000256" key="14">
    <source>
        <dbReference type="ARBA" id="ARBA00049067"/>
    </source>
</evidence>
<keyword evidence="8" id="KW-0547">Nucleotide-binding</keyword>
<comment type="caution">
    <text evidence="16">The sequence shown here is derived from an EMBL/GenBank/DDBJ whole genome shotgun (WGS) entry which is preliminary data.</text>
</comment>
<keyword evidence="7" id="KW-0808">Transferase</keyword>
<name>A0ABR8W4G4_9MICO</name>
<gene>
    <name evidence="16" type="ORF">H9633_06260</name>
</gene>
<dbReference type="RefSeq" id="WP_191712479.1">
    <property type="nucleotide sequence ID" value="NZ_JACSPX010000001.1"/>
</dbReference>
<evidence type="ECO:0000256" key="10">
    <source>
        <dbReference type="ARBA" id="ARBA00022840"/>
    </source>
</evidence>
<proteinExistence type="inferred from homology"/>
<dbReference type="InterPro" id="IPR040999">
    <property type="entry name" value="Mak_N_cap"/>
</dbReference>
<comment type="subunit">
    <text evidence="3">Monomer.</text>
</comment>
<evidence type="ECO:0000256" key="8">
    <source>
        <dbReference type="ARBA" id="ARBA00022741"/>
    </source>
</evidence>
<dbReference type="Pfam" id="PF18085">
    <property type="entry name" value="Mak_N_cap"/>
    <property type="match status" value="1"/>
</dbReference>
<keyword evidence="17" id="KW-1185">Reference proteome</keyword>
<evidence type="ECO:0000256" key="4">
    <source>
        <dbReference type="ARBA" id="ARBA00011962"/>
    </source>
</evidence>
<comment type="pathway">
    <text evidence="1">Glycan biosynthesis; glycogen biosynthesis.</text>
</comment>
<evidence type="ECO:0000256" key="5">
    <source>
        <dbReference type="ARBA" id="ARBA00013882"/>
    </source>
</evidence>
<keyword evidence="12" id="KW-0119">Carbohydrate metabolism</keyword>
<evidence type="ECO:0000256" key="1">
    <source>
        <dbReference type="ARBA" id="ARBA00004964"/>
    </source>
</evidence>
<dbReference type="Proteomes" id="UP000611521">
    <property type="component" value="Unassembled WGS sequence"/>
</dbReference>
<evidence type="ECO:0000256" key="7">
    <source>
        <dbReference type="ARBA" id="ARBA00022679"/>
    </source>
</evidence>
<dbReference type="EC" id="2.7.1.175" evidence="4"/>
<reference evidence="16 17" key="1">
    <citation type="submission" date="2020-08" db="EMBL/GenBank/DDBJ databases">
        <title>A Genomic Blueprint of the Chicken Gut Microbiome.</title>
        <authorList>
            <person name="Gilroy R."/>
            <person name="Ravi A."/>
            <person name="Getino M."/>
            <person name="Pursley I."/>
            <person name="Horton D.L."/>
            <person name="Alikhan N.-F."/>
            <person name="Baker D."/>
            <person name="Gharbi K."/>
            <person name="Hall N."/>
            <person name="Watson M."/>
            <person name="Adriaenssens E.M."/>
            <person name="Foster-Nyarko E."/>
            <person name="Jarju S."/>
            <person name="Secka A."/>
            <person name="Antonio M."/>
            <person name="Oren A."/>
            <person name="Chaudhuri R."/>
            <person name="La Ragione R.M."/>
            <person name="Hildebrand F."/>
            <person name="Pallen M.J."/>
        </authorList>
    </citation>
    <scope>NUCLEOTIDE SEQUENCE [LARGE SCALE GENOMIC DNA]</scope>
    <source>
        <strain evidence="16 17">Re1</strain>
    </source>
</reference>
<comment type="catalytic activity">
    <reaction evidence="14">
        <text>D-maltose + ATP = alpha-maltose 1-phosphate + ADP + H(+)</text>
        <dbReference type="Rhea" id="RHEA:31915"/>
        <dbReference type="ChEBI" id="CHEBI:15378"/>
        <dbReference type="ChEBI" id="CHEBI:17306"/>
        <dbReference type="ChEBI" id="CHEBI:30616"/>
        <dbReference type="ChEBI" id="CHEBI:63576"/>
        <dbReference type="ChEBI" id="CHEBI:456216"/>
        <dbReference type="EC" id="2.7.1.175"/>
    </reaction>
</comment>
<evidence type="ECO:0000256" key="13">
    <source>
        <dbReference type="ARBA" id="ARBA00031251"/>
    </source>
</evidence>
<dbReference type="Gene3D" id="3.90.1200.10">
    <property type="match status" value="1"/>
</dbReference>
<dbReference type="SUPFAM" id="SSF56112">
    <property type="entry name" value="Protein kinase-like (PK-like)"/>
    <property type="match status" value="1"/>
</dbReference>
<protein>
    <recommendedName>
        <fullName evidence="5">Maltokinase</fullName>
        <ecNumber evidence="4">2.7.1.175</ecNumber>
    </recommendedName>
    <alternativeName>
        <fullName evidence="13">Maltose-1-phosphate synthase</fullName>
    </alternativeName>
</protein>
<keyword evidence="10" id="KW-0067">ATP-binding</keyword>
<evidence type="ECO:0000256" key="6">
    <source>
        <dbReference type="ARBA" id="ARBA00022600"/>
    </source>
</evidence>
<dbReference type="EMBL" id="JACSPX010000001">
    <property type="protein sequence ID" value="MBD8011898.1"/>
    <property type="molecule type" value="Genomic_DNA"/>
</dbReference>
<keyword evidence="6" id="KW-0321">Glycogen metabolism</keyword>
<evidence type="ECO:0000256" key="12">
    <source>
        <dbReference type="ARBA" id="ARBA00023277"/>
    </source>
</evidence>
<evidence type="ECO:0000256" key="11">
    <source>
        <dbReference type="ARBA" id="ARBA00023056"/>
    </source>
</evidence>
<evidence type="ECO:0000256" key="3">
    <source>
        <dbReference type="ARBA" id="ARBA00011245"/>
    </source>
</evidence>
<keyword evidence="9" id="KW-0418">Kinase</keyword>
<sequence>MSLIDHALLEGYLVRTRWFGGKGRPFHVTAVRQLGELTDAGRDPAVRVLLVTVEYADEEGGRDLYQVPLSAYDEFDDRHSHAYVGAIEFEGRERHLYDAVHDRDAMALWLRGFIAAEPDGRADVGGLRFRRVSASPALDAGLRPSPLTGEQSNSSLRFDDTAIMKLFRKVSPGVNPDIEIHDVLTSAGSEHIAELYGWAEIELDGEVLQLAMLQELLSTAADGFELATGSVRTALADPELTVPESGGDFGGEAARLGEALAEVHAALRTRFPTARRDHEATSQLARAMIERLDRALPVVPEIGPYADRLRALYDAVAQLDGIDVQRVHGDLHLGQTLRTSHGWRIVDFEGEPGRPFAERALPDSPWRDVAGMLRSFSYAPGVVEMSLAGRPGDDDGVDLRGERAKEWSDIAREHFLHAYTAALDLDPADADAGAELSPPLRTLLDAYEADKAVYEAVYEKRNRPSWVVIPLVALERIAGR</sequence>
<accession>A0ABR8W4G4</accession>
<evidence type="ECO:0000259" key="15">
    <source>
        <dbReference type="Pfam" id="PF18085"/>
    </source>
</evidence>
<evidence type="ECO:0000313" key="16">
    <source>
        <dbReference type="EMBL" id="MBD8011898.1"/>
    </source>
</evidence>
<dbReference type="InterPro" id="IPR011009">
    <property type="entry name" value="Kinase-like_dom_sf"/>
</dbReference>
<evidence type="ECO:0000313" key="17">
    <source>
        <dbReference type="Proteomes" id="UP000611521"/>
    </source>
</evidence>
<keyword evidence="11" id="KW-0320">Glycogen biosynthesis</keyword>